<evidence type="ECO:0000259" key="1">
    <source>
        <dbReference type="PROSITE" id="PS51332"/>
    </source>
</evidence>
<dbReference type="InterPro" id="IPR036724">
    <property type="entry name" value="Cobalamin-bd_sf"/>
</dbReference>
<dbReference type="KEGG" id="fcz:IMF26_07325"/>
<sequence>MDDVVRENVEASVILPYGDHKNDGVVQVSFTLPVPDGPLGDEAARQVMRLMSLKEPQVVESTPLGENYTFFVGYGKLTRPVEISKLKVARPLWDKLDAASIDRLVRERLGRPIIVVGAATGQDAHTVGLDAILNYKGFSGDHGLEAYSAFRVVNMGSQIPNESLVAKAIELRADAILVSQVVTQRNVHLSNLTNLVELLEAEGWRDKVVLVAGGPRITHALAVELGYDAGFGPGTRPSDVASYLTQEVLRRKSLY</sequence>
<dbReference type="PROSITE" id="PS51332">
    <property type="entry name" value="B12_BINDING"/>
    <property type="match status" value="1"/>
</dbReference>
<organism evidence="2">
    <name type="scientific">Candidatus Fermentithermobacillus carboniphilus</name>
    <dbReference type="NCBI Taxonomy" id="3085328"/>
    <lineage>
        <taxon>Bacteria</taxon>
        <taxon>Bacillati</taxon>
        <taxon>Bacillota</taxon>
        <taxon>Candidatus Fermentithermobacillia</taxon>
        <taxon>Candidatus Fermentithermobacillales</taxon>
        <taxon>Candidatus Fermentithermobacillaceae</taxon>
        <taxon>Candidatus Fermentithermobacillus</taxon>
    </lineage>
</organism>
<dbReference type="InterPro" id="IPR006158">
    <property type="entry name" value="Cobalamin-bd"/>
</dbReference>
<reference evidence="2" key="1">
    <citation type="submission" date="2020-10" db="EMBL/GenBank/DDBJ databases">
        <authorList>
            <person name="Kadnikov V."/>
            <person name="Beletsky A.V."/>
            <person name="Mardanov A.V."/>
            <person name="Karnachuk O.V."/>
            <person name="Ravin N.V."/>
        </authorList>
    </citation>
    <scope>NUCLEOTIDE SEQUENCE</scope>
    <source>
        <strain evidence="2">Bu02</strain>
    </source>
</reference>
<dbReference type="Pfam" id="PF16554">
    <property type="entry name" value="OAM_dimer"/>
    <property type="match status" value="1"/>
</dbReference>
<protein>
    <submittedName>
        <fullName evidence="2">Cobalamin B12-binding domain-containing protein</fullName>
    </submittedName>
</protein>
<dbReference type="Pfam" id="PF02310">
    <property type="entry name" value="B12-binding"/>
    <property type="match status" value="1"/>
</dbReference>
<dbReference type="GO" id="GO:0046872">
    <property type="term" value="F:metal ion binding"/>
    <property type="evidence" value="ECO:0007669"/>
    <property type="project" value="InterPro"/>
</dbReference>
<dbReference type="InterPro" id="IPR036843">
    <property type="entry name" value="KamE_N_sf"/>
</dbReference>
<dbReference type="SUPFAM" id="SSF117778">
    <property type="entry name" value="D-lysine 5,6-aminomutase beta subunit KamE, N-terminal domain"/>
    <property type="match status" value="1"/>
</dbReference>
<feature type="domain" description="B12-binding" evidence="1">
    <location>
        <begin position="112"/>
        <end position="251"/>
    </location>
</feature>
<dbReference type="GO" id="GO:0031419">
    <property type="term" value="F:cobalamin binding"/>
    <property type="evidence" value="ECO:0007669"/>
    <property type="project" value="InterPro"/>
</dbReference>
<accession>A0AAT9LF37</accession>
<dbReference type="SUPFAM" id="SSF52242">
    <property type="entry name" value="Cobalamin (vitamin B12)-binding domain"/>
    <property type="match status" value="1"/>
</dbReference>
<dbReference type="InterPro" id="IPR028991">
    <property type="entry name" value="KamE_N"/>
</dbReference>
<reference evidence="2" key="2">
    <citation type="journal article" date="2023" name="Biology">
        <title>Prokaryotic Life Associated with Coal-Fire Gas Vents Revealed by Metagenomics.</title>
        <authorList>
            <person name="Kadnikov V.V."/>
            <person name="Mardanov A.V."/>
            <person name="Beletsky A.V."/>
            <person name="Karnachuk O.V."/>
            <person name="Ravin N.V."/>
        </authorList>
    </citation>
    <scope>NUCLEOTIDE SEQUENCE</scope>
    <source>
        <strain evidence="2">Bu02</strain>
    </source>
</reference>
<gene>
    <name evidence="2" type="ORF">IMF26_07325</name>
</gene>
<dbReference type="Gene3D" id="3.30.30.60">
    <property type="entry name" value="D-lysine 5,6-aminomutase beta subunit KamE, N-terminal domain"/>
    <property type="match status" value="1"/>
</dbReference>
<dbReference type="AlphaFoldDB" id="A0AAT9LF37"/>
<dbReference type="EMBL" id="CP062796">
    <property type="protein sequence ID" value="QUL99631.1"/>
    <property type="molecule type" value="Genomic_DNA"/>
</dbReference>
<dbReference type="GO" id="GO:0046983">
    <property type="term" value="F:protein dimerization activity"/>
    <property type="evidence" value="ECO:0007669"/>
    <property type="project" value="InterPro"/>
</dbReference>
<proteinExistence type="predicted"/>
<evidence type="ECO:0000313" key="2">
    <source>
        <dbReference type="EMBL" id="QUL99631.1"/>
    </source>
</evidence>
<name>A0AAT9LF37_9FIRM</name>
<dbReference type="Gene3D" id="3.40.50.280">
    <property type="entry name" value="Cobalamin-binding domain"/>
    <property type="match status" value="1"/>
</dbReference>